<dbReference type="SMART" id="SM00184">
    <property type="entry name" value="RING"/>
    <property type="match status" value="1"/>
</dbReference>
<dbReference type="RefSeq" id="XP_001647221.1">
    <property type="nucleotide sequence ID" value="XM_001647171.1"/>
</dbReference>
<dbReference type="OrthoDB" id="273556at2759"/>
<evidence type="ECO:0000256" key="4">
    <source>
        <dbReference type="ARBA" id="ARBA00081065"/>
    </source>
</evidence>
<reference evidence="10 11" key="1">
    <citation type="journal article" date="2007" name="Proc. Natl. Acad. Sci. U.S.A.">
        <title>Independent sorting-out of thousands of duplicated gene pairs in two yeast species descended from a whole-genome duplication.</title>
        <authorList>
            <person name="Scannell D.R."/>
            <person name="Frank A.C."/>
            <person name="Conant G.C."/>
            <person name="Byrne K.P."/>
            <person name="Woolfit M."/>
            <person name="Wolfe K.H."/>
        </authorList>
    </citation>
    <scope>NUCLEOTIDE SEQUENCE [LARGE SCALE GENOMIC DNA]</scope>
    <source>
        <strain evidence="11">ATCC 22028 / DSM 70294 / BCRC 21397 / CBS 2163 / NBRC 10782 / NRRL Y-8283 / UCD 57-17</strain>
    </source>
</reference>
<dbReference type="EMBL" id="DS480379">
    <property type="protein sequence ID" value="EDO19363.1"/>
    <property type="molecule type" value="Genomic_DNA"/>
</dbReference>
<dbReference type="Proteomes" id="UP000000267">
    <property type="component" value="Unassembled WGS sequence"/>
</dbReference>
<dbReference type="InterPro" id="IPR034931">
    <property type="entry name" value="ETP1_RRM"/>
</dbReference>
<dbReference type="KEGG" id="vpo:Kpol_1002p8"/>
<evidence type="ECO:0000256" key="2">
    <source>
        <dbReference type="ARBA" id="ARBA00022771"/>
    </source>
</evidence>
<feature type="coiled-coil region" evidence="6">
    <location>
        <begin position="409"/>
        <end position="509"/>
    </location>
</feature>
<keyword evidence="6" id="KW-0175">Coiled coil</keyword>
<name>A7TE41_VANPO</name>
<dbReference type="InterPro" id="IPR047243">
    <property type="entry name" value="RING-H2_BRAP2"/>
</dbReference>
<dbReference type="PANTHER" id="PTHR24007:SF7">
    <property type="entry name" value="BRCA1-ASSOCIATED PROTEIN"/>
    <property type="match status" value="1"/>
</dbReference>
<sequence>MEETQYTILVQLEKGEETVSSTQELSQTVIDQDWRFTDIWSSRQFSMQDYKGKRRIDERDLVVSEYLGHGIIRLFKDNDNSNDSNNNTERIDEDDLIVVPGDDTMVCMLFVPIYFTVHELLHFYIGDEIVYNQISNFRILKNSKKNDLGYNFMVLIKFRDPLIAKNFKEEFNGKKFNKLDSETCHVIPIKEVVFEKKLFLQQKNSDFPYLVSDTFTTIADDSKNPSQDQVELPTCPVCLERLDDGTTGLITIPCQHTFHCQCLDKWKNSKCPVCRYSNLKFSREALLRQNASSAHCSICDATDNLWMCLICGNVGCGRYNSKHAIQHYEDTSHCFAMDIRTQRVWDYAGDNYVHRLVQNEVDGKLIEIGTDIPNSNNPQESGSTSKDNNMATTFLRNKEYHLEYVQLLISQLESQREFYELKLQHSSESSNLDNVVEKLENELDALKLKIKDSESSYNQNTKALQKQLQEEKLINNGLQENLEVSDERLRNLQADIDGLNKEKQDLSEQVQDLMFFLESREKFKDADESVREGTIVVPASSNAPTKKAKNRKKKPGKK</sequence>
<feature type="domain" description="RING-type" evidence="8">
    <location>
        <begin position="235"/>
        <end position="275"/>
    </location>
</feature>
<dbReference type="eggNOG" id="KOG0804">
    <property type="taxonomic scope" value="Eukaryota"/>
</dbReference>
<dbReference type="GO" id="GO:0016567">
    <property type="term" value="P:protein ubiquitination"/>
    <property type="evidence" value="ECO:0007669"/>
    <property type="project" value="TreeGrafter"/>
</dbReference>
<keyword evidence="11" id="KW-1185">Reference proteome</keyword>
<keyword evidence="2 5" id="KW-0863">Zinc-finger</keyword>
<dbReference type="GO" id="GO:0007265">
    <property type="term" value="P:Ras protein signal transduction"/>
    <property type="evidence" value="ECO:0007669"/>
    <property type="project" value="TreeGrafter"/>
</dbReference>
<feature type="compositionally biased region" description="Basic residues" evidence="7">
    <location>
        <begin position="546"/>
        <end position="558"/>
    </location>
</feature>
<evidence type="ECO:0000256" key="3">
    <source>
        <dbReference type="ARBA" id="ARBA00022833"/>
    </source>
</evidence>
<dbReference type="CDD" id="cd16457">
    <property type="entry name" value="RING-H2_BRAP2"/>
    <property type="match status" value="1"/>
</dbReference>
<dbReference type="InParanoid" id="A7TE41"/>
<dbReference type="GO" id="GO:0061630">
    <property type="term" value="F:ubiquitin protein ligase activity"/>
    <property type="evidence" value="ECO:0007669"/>
    <property type="project" value="TreeGrafter"/>
</dbReference>
<dbReference type="SUPFAM" id="SSF57850">
    <property type="entry name" value="RING/U-box"/>
    <property type="match status" value="2"/>
</dbReference>
<dbReference type="InterPro" id="IPR013083">
    <property type="entry name" value="Znf_RING/FYVE/PHD"/>
</dbReference>
<proteinExistence type="predicted"/>
<dbReference type="FunCoup" id="A7TE41">
    <property type="interactions" value="763"/>
</dbReference>
<organism evidence="11">
    <name type="scientific">Vanderwaltozyma polyspora (strain ATCC 22028 / DSM 70294 / BCRC 21397 / CBS 2163 / NBRC 10782 / NRRL Y-8283 / UCD 57-17)</name>
    <name type="common">Kluyveromyces polysporus</name>
    <dbReference type="NCBI Taxonomy" id="436907"/>
    <lineage>
        <taxon>Eukaryota</taxon>
        <taxon>Fungi</taxon>
        <taxon>Dikarya</taxon>
        <taxon>Ascomycota</taxon>
        <taxon>Saccharomycotina</taxon>
        <taxon>Saccharomycetes</taxon>
        <taxon>Saccharomycetales</taxon>
        <taxon>Saccharomycetaceae</taxon>
        <taxon>Vanderwaltozyma</taxon>
    </lineage>
</organism>
<dbReference type="PANTHER" id="PTHR24007">
    <property type="entry name" value="BRCA1-ASSOCIATED PROTEIN"/>
    <property type="match status" value="1"/>
</dbReference>
<evidence type="ECO:0000256" key="1">
    <source>
        <dbReference type="ARBA" id="ARBA00022723"/>
    </source>
</evidence>
<evidence type="ECO:0000313" key="10">
    <source>
        <dbReference type="EMBL" id="EDO19363.1"/>
    </source>
</evidence>
<feature type="domain" description="UBP-type" evidence="9">
    <location>
        <begin position="272"/>
        <end position="372"/>
    </location>
</feature>
<dbReference type="CDD" id="cd12717">
    <property type="entry name" value="RRM_ETP1"/>
    <property type="match status" value="1"/>
</dbReference>
<protein>
    <recommendedName>
        <fullName evidence="4">BRAP2 homolog</fullName>
    </recommendedName>
</protein>
<dbReference type="Pfam" id="PF13639">
    <property type="entry name" value="zf-RING_2"/>
    <property type="match status" value="1"/>
</dbReference>
<dbReference type="GO" id="GO:0008139">
    <property type="term" value="F:nuclear localization sequence binding"/>
    <property type="evidence" value="ECO:0007669"/>
    <property type="project" value="EnsemblFungi"/>
</dbReference>
<dbReference type="STRING" id="436907.A7TE41"/>
<dbReference type="GO" id="GO:0043130">
    <property type="term" value="F:ubiquitin binding"/>
    <property type="evidence" value="ECO:0007669"/>
    <property type="project" value="EnsemblFungi"/>
</dbReference>
<gene>
    <name evidence="10" type="ORF">Kpol_1002p8</name>
</gene>
<evidence type="ECO:0000259" key="8">
    <source>
        <dbReference type="PROSITE" id="PS50089"/>
    </source>
</evidence>
<dbReference type="GO" id="GO:0045471">
    <property type="term" value="P:response to ethanol"/>
    <property type="evidence" value="ECO:0007669"/>
    <property type="project" value="EnsemblFungi"/>
</dbReference>
<dbReference type="HOGENOM" id="CLU_009969_0_1_1"/>
<dbReference type="GeneID" id="5547711"/>
<accession>A7TE41</accession>
<evidence type="ECO:0000256" key="5">
    <source>
        <dbReference type="PROSITE-ProRule" id="PRU00502"/>
    </source>
</evidence>
<dbReference type="GO" id="GO:0008270">
    <property type="term" value="F:zinc ion binding"/>
    <property type="evidence" value="ECO:0007669"/>
    <property type="project" value="UniProtKB-KW"/>
</dbReference>
<evidence type="ECO:0000256" key="7">
    <source>
        <dbReference type="SAM" id="MobiDB-lite"/>
    </source>
</evidence>
<dbReference type="PROSITE" id="PS50271">
    <property type="entry name" value="ZF_UBP"/>
    <property type="match status" value="1"/>
</dbReference>
<dbReference type="InterPro" id="IPR001607">
    <property type="entry name" value="Znf_UBP"/>
</dbReference>
<dbReference type="InterPro" id="IPR001841">
    <property type="entry name" value="Znf_RING"/>
</dbReference>
<dbReference type="PhylomeDB" id="A7TE41"/>
<dbReference type="Pfam" id="PF02148">
    <property type="entry name" value="zf-UBP"/>
    <property type="match status" value="1"/>
</dbReference>
<dbReference type="Pfam" id="PF07576">
    <property type="entry name" value="BRAP2"/>
    <property type="match status" value="1"/>
</dbReference>
<dbReference type="OMA" id="RFNSIEP"/>
<dbReference type="GO" id="GO:0005737">
    <property type="term" value="C:cytoplasm"/>
    <property type="evidence" value="ECO:0007669"/>
    <property type="project" value="TreeGrafter"/>
</dbReference>
<dbReference type="SMART" id="SM00290">
    <property type="entry name" value="ZnF_UBP"/>
    <property type="match status" value="1"/>
</dbReference>
<feature type="region of interest" description="Disordered" evidence="7">
    <location>
        <begin position="528"/>
        <end position="558"/>
    </location>
</feature>
<evidence type="ECO:0000259" key="9">
    <source>
        <dbReference type="PROSITE" id="PS50271"/>
    </source>
</evidence>
<evidence type="ECO:0000313" key="11">
    <source>
        <dbReference type="Proteomes" id="UP000000267"/>
    </source>
</evidence>
<evidence type="ECO:0000256" key="6">
    <source>
        <dbReference type="SAM" id="Coils"/>
    </source>
</evidence>
<dbReference type="Gene3D" id="3.30.40.10">
    <property type="entry name" value="Zinc/RING finger domain, C3HC4 (zinc finger)"/>
    <property type="match status" value="2"/>
</dbReference>
<dbReference type="InterPro" id="IPR011422">
    <property type="entry name" value="BRAP2/ETP1_RRM"/>
</dbReference>
<keyword evidence="1" id="KW-0479">Metal-binding</keyword>
<dbReference type="FunFam" id="3.30.40.10:FF:000576">
    <property type="entry name" value="RING finger protein ETP1"/>
    <property type="match status" value="1"/>
</dbReference>
<dbReference type="PROSITE" id="PS50089">
    <property type="entry name" value="ZF_RING_2"/>
    <property type="match status" value="1"/>
</dbReference>
<dbReference type="AlphaFoldDB" id="A7TE41"/>
<keyword evidence="3" id="KW-0862">Zinc</keyword>